<dbReference type="InterPro" id="IPR009057">
    <property type="entry name" value="Homeodomain-like_sf"/>
</dbReference>
<dbReference type="PANTHER" id="PTHR33215:SF12">
    <property type="entry name" value="TRANSPOSASE INSN FOR INSERTION SEQUENCE ELEMENT IS911A-RELATED"/>
    <property type="match status" value="1"/>
</dbReference>
<evidence type="ECO:0000256" key="1">
    <source>
        <dbReference type="ARBA" id="ARBA00009964"/>
    </source>
</evidence>
<gene>
    <name evidence="3" type="ORF">BCV19_00810</name>
</gene>
<dbReference type="EMBL" id="MCSW01000156">
    <property type="protein sequence ID" value="PMF22906.1"/>
    <property type="molecule type" value="Genomic_DNA"/>
</dbReference>
<dbReference type="SUPFAM" id="SSF46689">
    <property type="entry name" value="Homeodomain-like"/>
    <property type="match status" value="1"/>
</dbReference>
<evidence type="ECO:0000313" key="4">
    <source>
        <dbReference type="Proteomes" id="UP000235405"/>
    </source>
</evidence>
<evidence type="ECO:0000313" key="3">
    <source>
        <dbReference type="EMBL" id="PMF22906.1"/>
    </source>
</evidence>
<accession>A0A2N7L080</accession>
<name>A0A2N7L080_VIBSP</name>
<dbReference type="AlphaFoldDB" id="A0A2N7L080"/>
<dbReference type="GO" id="GO:0003677">
    <property type="term" value="F:DNA binding"/>
    <property type="evidence" value="ECO:0007669"/>
    <property type="project" value="InterPro"/>
</dbReference>
<dbReference type="GO" id="GO:0004803">
    <property type="term" value="F:transposase activity"/>
    <property type="evidence" value="ECO:0007669"/>
    <property type="project" value="InterPro"/>
</dbReference>
<dbReference type="Proteomes" id="UP000235405">
    <property type="component" value="Unassembled WGS sequence"/>
</dbReference>
<dbReference type="InterPro" id="IPR002514">
    <property type="entry name" value="Transposase_8"/>
</dbReference>
<comment type="similarity">
    <text evidence="1">Belongs to the transposase 8 family.</text>
</comment>
<keyword evidence="2" id="KW-0175">Coiled coil</keyword>
<sequence>MTKRQRRTFSTEFKLDAASLVLDQGYSIPEAANSMGVGETALRRWVDQLKVERGGMTPTAKALTPEQKKIQELEARINRLEREKSILKKATALLMSDELERSR</sequence>
<dbReference type="Gene3D" id="1.10.10.60">
    <property type="entry name" value="Homeodomain-like"/>
    <property type="match status" value="1"/>
</dbReference>
<proteinExistence type="inferred from homology"/>
<dbReference type="Pfam" id="PF01527">
    <property type="entry name" value="HTH_Tnp_1"/>
    <property type="match status" value="1"/>
</dbReference>
<comment type="caution">
    <text evidence="3">The sequence shown here is derived from an EMBL/GenBank/DDBJ whole genome shotgun (WGS) entry which is preliminary data.</text>
</comment>
<feature type="coiled-coil region" evidence="2">
    <location>
        <begin position="63"/>
        <end position="90"/>
    </location>
</feature>
<reference evidence="4" key="1">
    <citation type="submission" date="2016-07" db="EMBL/GenBank/DDBJ databases">
        <title>Nontailed viruses are major unrecognized killers of bacteria in the ocean.</title>
        <authorList>
            <person name="Kauffman K."/>
            <person name="Hussain F."/>
            <person name="Yang J."/>
            <person name="Arevalo P."/>
            <person name="Brown J."/>
            <person name="Cutler M."/>
            <person name="Kelly L."/>
            <person name="Polz M.F."/>
        </authorList>
    </citation>
    <scope>NUCLEOTIDE SEQUENCE [LARGE SCALE GENOMIC DNA]</scope>
    <source>
        <strain evidence="4">10N.286.54.F3</strain>
    </source>
</reference>
<evidence type="ECO:0000256" key="2">
    <source>
        <dbReference type="SAM" id="Coils"/>
    </source>
</evidence>
<organism evidence="3 4">
    <name type="scientific">Vibrio splendidus</name>
    <dbReference type="NCBI Taxonomy" id="29497"/>
    <lineage>
        <taxon>Bacteria</taxon>
        <taxon>Pseudomonadati</taxon>
        <taxon>Pseudomonadota</taxon>
        <taxon>Gammaproteobacteria</taxon>
        <taxon>Vibrionales</taxon>
        <taxon>Vibrionaceae</taxon>
        <taxon>Vibrio</taxon>
    </lineage>
</organism>
<dbReference type="PANTHER" id="PTHR33215">
    <property type="entry name" value="PROTEIN DISTAL ANTENNA"/>
    <property type="match status" value="1"/>
</dbReference>
<dbReference type="GO" id="GO:0006313">
    <property type="term" value="P:DNA transposition"/>
    <property type="evidence" value="ECO:0007669"/>
    <property type="project" value="InterPro"/>
</dbReference>
<protein>
    <submittedName>
        <fullName evidence="3">Transposase</fullName>
    </submittedName>
</protein>
<dbReference type="InterPro" id="IPR051839">
    <property type="entry name" value="RD_transcriptional_regulator"/>
</dbReference>